<name>W0SDJ3_9PROT</name>
<evidence type="ECO:0000313" key="5">
    <source>
        <dbReference type="Proteomes" id="UP000031637"/>
    </source>
</evidence>
<dbReference type="InterPro" id="IPR019752">
    <property type="entry name" value="Pyrv/ketoisovalerate_OxRed_cat"/>
</dbReference>
<dbReference type="Gene3D" id="3.40.920.10">
    <property type="entry name" value="Pyruvate-ferredoxin oxidoreductase, PFOR, domain III"/>
    <property type="match status" value="1"/>
</dbReference>
<dbReference type="RefSeq" id="WP_041097882.1">
    <property type="nucleotide sequence ID" value="NZ_AP012547.1"/>
</dbReference>
<dbReference type="InterPro" id="IPR046667">
    <property type="entry name" value="DUF6537"/>
</dbReference>
<dbReference type="PANTHER" id="PTHR43854:SF1">
    <property type="entry name" value="INDOLEPYRUVATE OXIDOREDUCTASE SUBUNIT IORB"/>
    <property type="match status" value="1"/>
</dbReference>
<dbReference type="GO" id="GO:0016903">
    <property type="term" value="F:oxidoreductase activity, acting on the aldehyde or oxo group of donors"/>
    <property type="evidence" value="ECO:0007669"/>
    <property type="project" value="InterPro"/>
</dbReference>
<dbReference type="HOGENOM" id="CLU_037854_0_0_4"/>
<keyword evidence="5" id="KW-1185">Reference proteome</keyword>
<evidence type="ECO:0000313" key="4">
    <source>
        <dbReference type="EMBL" id="BAO29012.1"/>
    </source>
</evidence>
<evidence type="ECO:0000259" key="3">
    <source>
        <dbReference type="Pfam" id="PF20169"/>
    </source>
</evidence>
<reference evidence="4 5" key="1">
    <citation type="journal article" date="2014" name="Syst. Appl. Microbiol.">
        <title>Complete genomes of freshwater sulfur oxidizers Sulfuricella denitrificans skB26 and Sulfuritalea hydrogenivorans sk43H: genetic insights into the sulfur oxidation pathway of betaproteobacteria.</title>
        <authorList>
            <person name="Watanabe T."/>
            <person name="Kojima H."/>
            <person name="Fukui M."/>
        </authorList>
    </citation>
    <scope>NUCLEOTIDE SEQUENCE [LARGE SCALE GENOMIC DNA]</scope>
    <source>
        <strain evidence="4">DSM22779</strain>
    </source>
</reference>
<evidence type="ECO:0000259" key="2">
    <source>
        <dbReference type="Pfam" id="PF01558"/>
    </source>
</evidence>
<dbReference type="InterPro" id="IPR002869">
    <property type="entry name" value="Pyrv_flavodox_OxRed_cen"/>
</dbReference>
<dbReference type="OrthoDB" id="6135558at2"/>
<dbReference type="KEGG" id="shd:SUTH_01212"/>
<proteinExistence type="predicted"/>
<feature type="domain" description="Pyruvate/ketoisovalerate oxidoreductase catalytic" evidence="2">
    <location>
        <begin position="15"/>
        <end position="198"/>
    </location>
</feature>
<gene>
    <name evidence="4" type="ORF">SUTH_01212</name>
</gene>
<sequence length="497" mass="53554">MNTNQPITILIAALGGEGGGVLAEWLVELAIRAGHPAQATSIPGVAQRTGATTYYVEIHPQTVEELGGRNPVMSLSPVPGCVDLMAASELLEAVRAIQNGFVSRERTLLLTSSQRTLTTFEKLVPGDGRFDSQRLLEVAASNSRQLATFDVEGTARTAGTVPSAVLFGAIAASGVLPFERSAFEEVIRASGRGVEASLRGFGMAWERCRAALGDAGAVPPAPTPDLVALGHARVVEFQDAAYGELYLQRVARLRAAEQGADPQGRHAGALTREGARFLALWMAFDDVVRVADLKSRSSRFARVRAEAGAKPGDIVRIADHFKPGLAELAGLLPESLAQRLLAIESRRWRNGDPPLAIAVKLRADSLSGFLLLRLMASLRGMRRRGRRYAEEQALIERWLSAVEAAASRGWEHGFELALCARLIKGYGATNERAREDLRHIVEHLSGGDAVDIRRAREAALADEAGTALDLALRQAGAPPRPIRAVPVKWIRHARSRQ</sequence>
<dbReference type="EMBL" id="AP012547">
    <property type="protein sequence ID" value="BAO29012.1"/>
    <property type="molecule type" value="Genomic_DNA"/>
</dbReference>
<evidence type="ECO:0000256" key="1">
    <source>
        <dbReference type="ARBA" id="ARBA00023002"/>
    </source>
</evidence>
<feature type="domain" description="DUF6537" evidence="3">
    <location>
        <begin position="224"/>
        <end position="442"/>
    </location>
</feature>
<protein>
    <submittedName>
        <fullName evidence="4">2-oxoacid:ferredoxin oxidoreductase, gamma subunit</fullName>
    </submittedName>
</protein>
<dbReference type="AlphaFoldDB" id="W0SDJ3"/>
<organism evidence="4 5">
    <name type="scientific">Sulfuritalea hydrogenivorans sk43H</name>
    <dbReference type="NCBI Taxonomy" id="1223802"/>
    <lineage>
        <taxon>Bacteria</taxon>
        <taxon>Pseudomonadati</taxon>
        <taxon>Pseudomonadota</taxon>
        <taxon>Betaproteobacteria</taxon>
        <taxon>Nitrosomonadales</taxon>
        <taxon>Sterolibacteriaceae</taxon>
        <taxon>Sulfuritalea</taxon>
    </lineage>
</organism>
<dbReference type="Proteomes" id="UP000031637">
    <property type="component" value="Chromosome"/>
</dbReference>
<dbReference type="STRING" id="1223802.SUTH_01212"/>
<accession>W0SDJ3</accession>
<dbReference type="Pfam" id="PF20169">
    <property type="entry name" value="DUF6537"/>
    <property type="match status" value="1"/>
</dbReference>
<keyword evidence="1" id="KW-0560">Oxidoreductase</keyword>
<dbReference type="SUPFAM" id="SSF53323">
    <property type="entry name" value="Pyruvate-ferredoxin oxidoreductase, PFOR, domain III"/>
    <property type="match status" value="1"/>
</dbReference>
<dbReference type="Pfam" id="PF01558">
    <property type="entry name" value="POR"/>
    <property type="match status" value="1"/>
</dbReference>
<dbReference type="PANTHER" id="PTHR43854">
    <property type="entry name" value="INDOLEPYRUVATE OXIDOREDUCTASE SUBUNIT IORB"/>
    <property type="match status" value="1"/>
</dbReference>
<dbReference type="InterPro" id="IPR052198">
    <property type="entry name" value="IorB_Oxidoreductase"/>
</dbReference>